<keyword evidence="11" id="KW-1185">Reference proteome</keyword>
<feature type="transmembrane region" description="Helical" evidence="8">
    <location>
        <begin position="166"/>
        <end position="186"/>
    </location>
</feature>
<evidence type="ECO:0000256" key="4">
    <source>
        <dbReference type="ARBA" id="ARBA00022692"/>
    </source>
</evidence>
<dbReference type="SUPFAM" id="SSF103473">
    <property type="entry name" value="MFS general substrate transporter"/>
    <property type="match status" value="1"/>
</dbReference>
<dbReference type="InterPro" id="IPR036259">
    <property type="entry name" value="MFS_trans_sf"/>
</dbReference>
<evidence type="ECO:0000259" key="9">
    <source>
        <dbReference type="PROSITE" id="PS50850"/>
    </source>
</evidence>
<dbReference type="InterPro" id="IPR020846">
    <property type="entry name" value="MFS_dom"/>
</dbReference>
<feature type="transmembrane region" description="Helical" evidence="8">
    <location>
        <begin position="365"/>
        <end position="387"/>
    </location>
</feature>
<feature type="transmembrane region" description="Helical" evidence="8">
    <location>
        <begin position="198"/>
        <end position="220"/>
    </location>
</feature>
<dbReference type="Pfam" id="PF07690">
    <property type="entry name" value="MFS_1"/>
    <property type="match status" value="1"/>
</dbReference>
<dbReference type="PANTHER" id="PTHR43791">
    <property type="entry name" value="PERMEASE-RELATED"/>
    <property type="match status" value="1"/>
</dbReference>
<dbReference type="PANTHER" id="PTHR43791:SF102">
    <property type="entry name" value="4-HYDROXYPHENYLACETATE CATABOLISM PROTEIN"/>
    <property type="match status" value="1"/>
</dbReference>
<dbReference type="Gene3D" id="1.20.1250.20">
    <property type="entry name" value="MFS general substrate transporter like domains"/>
    <property type="match status" value="2"/>
</dbReference>
<feature type="transmembrane region" description="Helical" evidence="8">
    <location>
        <begin position="310"/>
        <end position="330"/>
    </location>
</feature>
<feature type="transmembrane region" description="Helical" evidence="8">
    <location>
        <begin position="274"/>
        <end position="298"/>
    </location>
</feature>
<feature type="transmembrane region" description="Helical" evidence="8">
    <location>
        <begin position="342"/>
        <end position="359"/>
    </location>
</feature>
<dbReference type="NCBIfam" id="TIGR02332">
    <property type="entry name" value="HpaX"/>
    <property type="match status" value="1"/>
</dbReference>
<dbReference type="RefSeq" id="WP_133521984.1">
    <property type="nucleotide sequence ID" value="NZ_LXEQ01000036.1"/>
</dbReference>
<accession>A0ABX2W8M4</accession>
<dbReference type="CDD" id="cd17319">
    <property type="entry name" value="MFS_ExuT_GudP_like"/>
    <property type="match status" value="1"/>
</dbReference>
<organism evidence="10 11">
    <name type="scientific">Buttiauxella ferragutiae ATCC 51602</name>
    <dbReference type="NCBI Taxonomy" id="1354252"/>
    <lineage>
        <taxon>Bacteria</taxon>
        <taxon>Pseudomonadati</taxon>
        <taxon>Pseudomonadota</taxon>
        <taxon>Gammaproteobacteria</taxon>
        <taxon>Enterobacterales</taxon>
        <taxon>Enterobacteriaceae</taxon>
        <taxon>Buttiauxella</taxon>
    </lineage>
</organism>
<feature type="transmembrane region" description="Helical" evidence="8">
    <location>
        <begin position="36"/>
        <end position="53"/>
    </location>
</feature>
<keyword evidence="4 8" id="KW-0812">Transmembrane</keyword>
<evidence type="ECO:0000256" key="5">
    <source>
        <dbReference type="ARBA" id="ARBA00022989"/>
    </source>
</evidence>
<evidence type="ECO:0000256" key="8">
    <source>
        <dbReference type="SAM" id="Phobius"/>
    </source>
</evidence>
<comment type="caution">
    <text evidence="10">The sequence shown here is derived from an EMBL/GenBank/DDBJ whole genome shotgun (WGS) entry which is preliminary data.</text>
</comment>
<dbReference type="EMBL" id="LXEQ01000036">
    <property type="protein sequence ID" value="OAT27487.1"/>
    <property type="molecule type" value="Genomic_DNA"/>
</dbReference>
<sequence length="462" mass="50694">MNESPSLEQARSEVLAPPSPGEIALDPRQQAVIKKLFRRLIIFLFVLFVFSYLDRINIGFAGLTMGKDLGLTSTMFGLATTLFYVMYVICGVPSNIMLSIVGARRWIAVLMVVWGIASTATMFATGPGSLYVLRMLVGIAEAGFLPGLLLYLTYWFPAQYRARANALFMIAMPVTMALGSLASGYILNLDGLLNLKGWQWLFLLEGFPSVLLGLVVWFWLDDSPSKAKWLTDDDKACLNEMMEADKLAIQKSQQGTNIGPTSQRGMLRELFTPVIMLYTLAYFCLTNTLSALSVWTPLILRSFNQESNNITIGLLSAIPQVCTIVGMIWWSKRSDRFNERKIHTLLPYLFAAAGWVLTASSSNPMLQFTGIVMASSGAFAAMVIFWTTPDQSISLQARALGIAVINATGMTGAALGPLLMGWMKDVTGNFNAGIYMVAGFLVLGAIVISLIPMKKMAQRSSL</sequence>
<feature type="transmembrane region" description="Helical" evidence="8">
    <location>
        <begin position="432"/>
        <end position="451"/>
    </location>
</feature>
<dbReference type="PROSITE" id="PS50850">
    <property type="entry name" value="MFS"/>
    <property type="match status" value="1"/>
</dbReference>
<feature type="domain" description="Major facilitator superfamily (MFS) profile" evidence="9">
    <location>
        <begin position="40"/>
        <end position="456"/>
    </location>
</feature>
<reference evidence="10 11" key="1">
    <citation type="submission" date="2016-04" db="EMBL/GenBank/DDBJ databases">
        <title>ATOL: Assembling a taxonomically balanced genome-scale reconstruction of the evolutionary history of the Enterobacteriaceae.</title>
        <authorList>
            <person name="Plunkett G.III."/>
            <person name="Neeno-Eckwall E.C."/>
            <person name="Glasner J.D."/>
            <person name="Perna N.T."/>
        </authorList>
    </citation>
    <scope>NUCLEOTIDE SEQUENCE [LARGE SCALE GENOMIC DNA]</scope>
    <source>
        <strain evidence="10 11">ATCC 51602</strain>
    </source>
</reference>
<keyword evidence="2" id="KW-0813">Transport</keyword>
<feature type="transmembrane region" description="Helical" evidence="8">
    <location>
        <begin position="131"/>
        <end position="154"/>
    </location>
</feature>
<gene>
    <name evidence="10" type="ORF">M976_02193</name>
</gene>
<feature type="transmembrane region" description="Helical" evidence="8">
    <location>
        <begin position="399"/>
        <end position="420"/>
    </location>
</feature>
<protein>
    <submittedName>
        <fullName evidence="10">Major facilitator superfamily (MFS) 4-hydroxyphenylacetate symporter</fullName>
    </submittedName>
</protein>
<dbReference type="InterPro" id="IPR012707">
    <property type="entry name" value="HPA_permease"/>
</dbReference>
<evidence type="ECO:0000256" key="3">
    <source>
        <dbReference type="ARBA" id="ARBA00022475"/>
    </source>
</evidence>
<proteinExistence type="predicted"/>
<feature type="transmembrane region" description="Helical" evidence="8">
    <location>
        <begin position="106"/>
        <end position="125"/>
    </location>
</feature>
<evidence type="ECO:0000313" key="11">
    <source>
        <dbReference type="Proteomes" id="UP000078407"/>
    </source>
</evidence>
<keyword evidence="6 8" id="KW-0472">Membrane</keyword>
<evidence type="ECO:0000313" key="10">
    <source>
        <dbReference type="EMBL" id="OAT27487.1"/>
    </source>
</evidence>
<dbReference type="Proteomes" id="UP000078407">
    <property type="component" value="Unassembled WGS sequence"/>
</dbReference>
<evidence type="ECO:0000256" key="1">
    <source>
        <dbReference type="ARBA" id="ARBA00004141"/>
    </source>
</evidence>
<keyword evidence="3" id="KW-1003">Cell membrane</keyword>
<dbReference type="InterPro" id="IPR011701">
    <property type="entry name" value="MFS"/>
</dbReference>
<feature type="region of interest" description="Disordered" evidence="7">
    <location>
        <begin position="1"/>
        <end position="21"/>
    </location>
</feature>
<keyword evidence="5 8" id="KW-1133">Transmembrane helix</keyword>
<comment type="subcellular location">
    <subcellularLocation>
        <location evidence="1">Membrane</location>
        <topology evidence="1">Multi-pass membrane protein</topology>
    </subcellularLocation>
</comment>
<name>A0ABX2W8M4_9ENTR</name>
<evidence type="ECO:0000256" key="2">
    <source>
        <dbReference type="ARBA" id="ARBA00022448"/>
    </source>
</evidence>
<evidence type="ECO:0000256" key="6">
    <source>
        <dbReference type="ARBA" id="ARBA00023136"/>
    </source>
</evidence>
<evidence type="ECO:0000256" key="7">
    <source>
        <dbReference type="SAM" id="MobiDB-lite"/>
    </source>
</evidence>
<feature type="transmembrane region" description="Helical" evidence="8">
    <location>
        <begin position="73"/>
        <end position="94"/>
    </location>
</feature>